<dbReference type="EMBL" id="CP144541">
    <property type="protein sequence ID" value="WVW80190.1"/>
    <property type="molecule type" value="Genomic_DNA"/>
</dbReference>
<feature type="domain" description="DUF7918" evidence="1">
    <location>
        <begin position="20"/>
        <end position="227"/>
    </location>
</feature>
<sequence>MLSEGKAVGFEAWVDSKEDKIRLNEYQVTHHLAQGEKSAYVECYLETIDQPLRIQISRLPTLEDRRDIKVSTHIDGNLLRAKAWLGGEVSCRWDKIVQESATGEEGFITSSLHFTPLPSTDDPTKVTFSPNVLTTLGTIEIILQVGSYRANRRKGQSVSSAITSGNRVVDEKERKLPYAISARNDKKYDLPMLMHYTFTPVSTGSRLYRFLFKYRPRPSLIHLGIIESETQEPEKPFTPPTPQTSLKRKLPPFTTEIDLEDKEDQVVGSQRQAQRIRYLEERIKILSSSQKETLEAAMENGEVIDMTSEDDI</sequence>
<keyword evidence="3" id="KW-1185">Reference proteome</keyword>
<evidence type="ECO:0000313" key="3">
    <source>
        <dbReference type="Proteomes" id="UP000092730"/>
    </source>
</evidence>
<evidence type="ECO:0000313" key="2">
    <source>
        <dbReference type="EMBL" id="WVW80190.1"/>
    </source>
</evidence>
<organism evidence="2 3">
    <name type="scientific">Kwoniella bestiolae CBS 10118</name>
    <dbReference type="NCBI Taxonomy" id="1296100"/>
    <lineage>
        <taxon>Eukaryota</taxon>
        <taxon>Fungi</taxon>
        <taxon>Dikarya</taxon>
        <taxon>Basidiomycota</taxon>
        <taxon>Agaricomycotina</taxon>
        <taxon>Tremellomycetes</taxon>
        <taxon>Tremellales</taxon>
        <taxon>Cryptococcaceae</taxon>
        <taxon>Kwoniella</taxon>
    </lineage>
</organism>
<dbReference type="AlphaFoldDB" id="A0AAJ8M729"/>
<reference evidence="2" key="2">
    <citation type="submission" date="2024-02" db="EMBL/GenBank/DDBJ databases">
        <title>Comparative genomics of Cryptococcus and Kwoniella reveals pathogenesis evolution and contrasting modes of karyotype evolution via chromosome fusion or intercentromeric recombination.</title>
        <authorList>
            <person name="Coelho M.A."/>
            <person name="David-Palma M."/>
            <person name="Shea T."/>
            <person name="Bowers K."/>
            <person name="McGinley-Smith S."/>
            <person name="Mohammad A.W."/>
            <person name="Gnirke A."/>
            <person name="Yurkov A.M."/>
            <person name="Nowrousian M."/>
            <person name="Sun S."/>
            <person name="Cuomo C.A."/>
            <person name="Heitman J."/>
        </authorList>
    </citation>
    <scope>NUCLEOTIDE SEQUENCE</scope>
    <source>
        <strain evidence="2">CBS 10118</strain>
    </source>
</reference>
<gene>
    <name evidence="2" type="ORF">I302_102167</name>
</gene>
<dbReference type="KEGG" id="kbi:90824347"/>
<proteinExistence type="predicted"/>
<name>A0AAJ8M729_9TREE</name>
<accession>A0AAJ8M729</accession>
<dbReference type="RefSeq" id="XP_065725506.1">
    <property type="nucleotide sequence ID" value="XM_065869434.1"/>
</dbReference>
<protein>
    <recommendedName>
        <fullName evidence="1">DUF7918 domain-containing protein</fullName>
    </recommendedName>
</protein>
<dbReference type="InterPro" id="IPR057678">
    <property type="entry name" value="DUF7918"/>
</dbReference>
<dbReference type="GeneID" id="90824347"/>
<dbReference type="Proteomes" id="UP000092730">
    <property type="component" value="Chromosome 1"/>
</dbReference>
<reference evidence="2" key="1">
    <citation type="submission" date="2013-07" db="EMBL/GenBank/DDBJ databases">
        <authorList>
            <consortium name="The Broad Institute Genome Sequencing Platform"/>
            <person name="Cuomo C."/>
            <person name="Litvintseva A."/>
            <person name="Chen Y."/>
            <person name="Heitman J."/>
            <person name="Sun S."/>
            <person name="Springer D."/>
            <person name="Dromer F."/>
            <person name="Young S.K."/>
            <person name="Zeng Q."/>
            <person name="Gargeya S."/>
            <person name="Fitzgerald M."/>
            <person name="Abouelleil A."/>
            <person name="Alvarado L."/>
            <person name="Berlin A.M."/>
            <person name="Chapman S.B."/>
            <person name="Dewar J."/>
            <person name="Goldberg J."/>
            <person name="Griggs A."/>
            <person name="Gujja S."/>
            <person name="Hansen M."/>
            <person name="Howarth C."/>
            <person name="Imamovic A."/>
            <person name="Larimer J."/>
            <person name="McCowan C."/>
            <person name="Murphy C."/>
            <person name="Pearson M."/>
            <person name="Priest M."/>
            <person name="Roberts A."/>
            <person name="Saif S."/>
            <person name="Shea T."/>
            <person name="Sykes S."/>
            <person name="Wortman J."/>
            <person name="Nusbaum C."/>
            <person name="Birren B."/>
        </authorList>
    </citation>
    <scope>NUCLEOTIDE SEQUENCE</scope>
    <source>
        <strain evidence="2">CBS 10118</strain>
    </source>
</reference>
<evidence type="ECO:0000259" key="1">
    <source>
        <dbReference type="Pfam" id="PF25534"/>
    </source>
</evidence>
<dbReference type="Pfam" id="PF25534">
    <property type="entry name" value="DUF7918"/>
    <property type="match status" value="1"/>
</dbReference>